<organism evidence="4 5">
    <name type="scientific">Aerosakkonema funiforme FACHB-1375</name>
    <dbReference type="NCBI Taxonomy" id="2949571"/>
    <lineage>
        <taxon>Bacteria</taxon>
        <taxon>Bacillati</taxon>
        <taxon>Cyanobacteriota</taxon>
        <taxon>Cyanophyceae</taxon>
        <taxon>Oscillatoriophycideae</taxon>
        <taxon>Aerosakkonematales</taxon>
        <taxon>Aerosakkonemataceae</taxon>
        <taxon>Aerosakkonema</taxon>
    </lineage>
</organism>
<dbReference type="Pfam" id="PF00685">
    <property type="entry name" value="Sulfotransfer_1"/>
    <property type="match status" value="1"/>
</dbReference>
<dbReference type="InterPro" id="IPR037359">
    <property type="entry name" value="NST/OST"/>
</dbReference>
<dbReference type="Proteomes" id="UP000641646">
    <property type="component" value="Unassembled WGS sequence"/>
</dbReference>
<feature type="domain" description="Sulfotransferase" evidence="3">
    <location>
        <begin position="8"/>
        <end position="206"/>
    </location>
</feature>
<dbReference type="InterPro" id="IPR000863">
    <property type="entry name" value="Sulfotransferase_dom"/>
</dbReference>
<evidence type="ECO:0000256" key="2">
    <source>
        <dbReference type="ARBA" id="ARBA00023180"/>
    </source>
</evidence>
<dbReference type="InterPro" id="IPR027417">
    <property type="entry name" value="P-loop_NTPase"/>
</dbReference>
<dbReference type="GO" id="GO:0008146">
    <property type="term" value="F:sulfotransferase activity"/>
    <property type="evidence" value="ECO:0007669"/>
    <property type="project" value="InterPro"/>
</dbReference>
<dbReference type="PANTHER" id="PTHR10605:SF56">
    <property type="entry name" value="BIFUNCTIONAL HEPARAN SULFATE N-DEACETYLASE_N-SULFOTRANSFERASE"/>
    <property type="match status" value="1"/>
</dbReference>
<keyword evidence="1" id="KW-0808">Transferase</keyword>
<comment type="caution">
    <text evidence="4">The sequence shown here is derived from an EMBL/GenBank/DDBJ whole genome shotgun (WGS) entry which is preliminary data.</text>
</comment>
<gene>
    <name evidence="4" type="ORF">H6G03_07660</name>
</gene>
<dbReference type="EMBL" id="JACJPW010000014">
    <property type="protein sequence ID" value="MBD2180976.1"/>
    <property type="molecule type" value="Genomic_DNA"/>
</dbReference>
<proteinExistence type="predicted"/>
<keyword evidence="2" id="KW-0325">Glycoprotein</keyword>
<protein>
    <submittedName>
        <fullName evidence="4">Sulfotransferase domain-containing protein</fullName>
    </submittedName>
</protein>
<dbReference type="SUPFAM" id="SSF52540">
    <property type="entry name" value="P-loop containing nucleoside triphosphate hydrolases"/>
    <property type="match status" value="1"/>
</dbReference>
<sequence length="314" mass="37526">MEKNAKLPNLFICGAAKAGTSSLWYLLGQHPDIFMPEDELVKEPCYFSNLVGITDEKEYLKIFANADNQKYIGEASTAYLTDPGSPQRLYDFNPNAKIIIMLRNPIQRAYSLYNWMTQDGYEYARTFEEALAKETQRQNKKIPNFFEPQYYYNYMYFSSGLYHEQVSRYLELFGHNVFIGLFEDFIKEPREFLNNLWQFLEISPCDDLQEEAKNPSRKVVHTYISFAMRRITKFKDSVSRYLDRNYQIKLYNTKEGRDFLLNLVTTQQKPKPIKLDTYKRLREKYKDEYEKIESNLKLNLDAWRKIDEKFIHRN</sequence>
<dbReference type="PANTHER" id="PTHR10605">
    <property type="entry name" value="HEPARAN SULFATE SULFOTRANSFERASE"/>
    <property type="match status" value="1"/>
</dbReference>
<dbReference type="RefSeq" id="WP_190463737.1">
    <property type="nucleotide sequence ID" value="NZ_JACJPW010000014.1"/>
</dbReference>
<evidence type="ECO:0000259" key="3">
    <source>
        <dbReference type="Pfam" id="PF00685"/>
    </source>
</evidence>
<reference evidence="4" key="2">
    <citation type="submission" date="2020-08" db="EMBL/GenBank/DDBJ databases">
        <authorList>
            <person name="Chen M."/>
            <person name="Teng W."/>
            <person name="Zhao L."/>
            <person name="Hu C."/>
            <person name="Zhou Y."/>
            <person name="Han B."/>
            <person name="Song L."/>
            <person name="Shu W."/>
        </authorList>
    </citation>
    <scope>NUCLEOTIDE SEQUENCE</scope>
    <source>
        <strain evidence="4">FACHB-1375</strain>
    </source>
</reference>
<name>A0A926VBU0_9CYAN</name>
<evidence type="ECO:0000256" key="1">
    <source>
        <dbReference type="ARBA" id="ARBA00022679"/>
    </source>
</evidence>
<dbReference type="AlphaFoldDB" id="A0A926VBU0"/>
<dbReference type="Gene3D" id="3.40.50.300">
    <property type="entry name" value="P-loop containing nucleotide triphosphate hydrolases"/>
    <property type="match status" value="1"/>
</dbReference>
<evidence type="ECO:0000313" key="5">
    <source>
        <dbReference type="Proteomes" id="UP000641646"/>
    </source>
</evidence>
<accession>A0A926VBU0</accession>
<reference evidence="4" key="1">
    <citation type="journal article" date="2015" name="ISME J.">
        <title>Draft Genome Sequence of Streptomyces incarnatus NRRL8089, which Produces the Nucleoside Antibiotic Sinefungin.</title>
        <authorList>
            <person name="Oshima K."/>
            <person name="Hattori M."/>
            <person name="Shimizu H."/>
            <person name="Fukuda K."/>
            <person name="Nemoto M."/>
            <person name="Inagaki K."/>
            <person name="Tamura T."/>
        </authorList>
    </citation>
    <scope>NUCLEOTIDE SEQUENCE</scope>
    <source>
        <strain evidence="4">FACHB-1375</strain>
    </source>
</reference>
<evidence type="ECO:0000313" key="4">
    <source>
        <dbReference type="EMBL" id="MBD2180976.1"/>
    </source>
</evidence>
<keyword evidence="5" id="KW-1185">Reference proteome</keyword>